<feature type="compositionally biased region" description="Low complexity" evidence="1">
    <location>
        <begin position="1"/>
        <end position="20"/>
    </location>
</feature>
<organism evidence="2 3">
    <name type="scientific">Pristionchus pacificus</name>
    <name type="common">Parasitic nematode worm</name>
    <dbReference type="NCBI Taxonomy" id="54126"/>
    <lineage>
        <taxon>Eukaryota</taxon>
        <taxon>Metazoa</taxon>
        <taxon>Ecdysozoa</taxon>
        <taxon>Nematoda</taxon>
        <taxon>Chromadorea</taxon>
        <taxon>Rhabditida</taxon>
        <taxon>Rhabditina</taxon>
        <taxon>Diplogasteromorpha</taxon>
        <taxon>Diplogasteroidea</taxon>
        <taxon>Neodiplogasteridae</taxon>
        <taxon>Pristionchus</taxon>
    </lineage>
</organism>
<evidence type="ECO:0000313" key="3">
    <source>
        <dbReference type="Proteomes" id="UP000005239"/>
    </source>
</evidence>
<evidence type="ECO:0000313" key="2">
    <source>
        <dbReference type="EnsemblMetazoa" id="PPA35879.1"/>
    </source>
</evidence>
<protein>
    <submittedName>
        <fullName evidence="2">Uncharacterized protein</fullName>
    </submittedName>
</protein>
<dbReference type="Proteomes" id="UP000005239">
    <property type="component" value="Unassembled WGS sequence"/>
</dbReference>
<feature type="region of interest" description="Disordered" evidence="1">
    <location>
        <begin position="1"/>
        <end position="26"/>
    </location>
</feature>
<proteinExistence type="predicted"/>
<reference evidence="3" key="1">
    <citation type="journal article" date="2008" name="Nat. Genet.">
        <title>The Pristionchus pacificus genome provides a unique perspective on nematode lifestyle and parasitism.</title>
        <authorList>
            <person name="Dieterich C."/>
            <person name="Clifton S.W."/>
            <person name="Schuster L.N."/>
            <person name="Chinwalla A."/>
            <person name="Delehaunty K."/>
            <person name="Dinkelacker I."/>
            <person name="Fulton L."/>
            <person name="Fulton R."/>
            <person name="Godfrey J."/>
            <person name="Minx P."/>
            <person name="Mitreva M."/>
            <person name="Roeseler W."/>
            <person name="Tian H."/>
            <person name="Witte H."/>
            <person name="Yang S.P."/>
            <person name="Wilson R.K."/>
            <person name="Sommer R.J."/>
        </authorList>
    </citation>
    <scope>NUCLEOTIDE SEQUENCE [LARGE SCALE GENOMIC DNA]</scope>
    <source>
        <strain evidence="3">PS312</strain>
    </source>
</reference>
<dbReference type="EnsemblMetazoa" id="PPA35879.1">
    <property type="protein sequence ID" value="PPA35879.1"/>
    <property type="gene ID" value="WBGene00274248"/>
</dbReference>
<gene>
    <name evidence="2" type="primary">WBGene00274248</name>
</gene>
<accession>A0A8R1YPB7</accession>
<keyword evidence="3" id="KW-1185">Reference proteome</keyword>
<accession>A0A2A6BND8</accession>
<dbReference type="AlphaFoldDB" id="A0A2A6BND8"/>
<name>A0A2A6BND8_PRIPA</name>
<evidence type="ECO:0000256" key="1">
    <source>
        <dbReference type="SAM" id="MobiDB-lite"/>
    </source>
</evidence>
<reference evidence="2" key="2">
    <citation type="submission" date="2022-06" db="UniProtKB">
        <authorList>
            <consortium name="EnsemblMetazoa"/>
        </authorList>
    </citation>
    <scope>IDENTIFICATION</scope>
    <source>
        <strain evidence="2">PS312</strain>
    </source>
</reference>
<sequence length="183" mass="20525">MTASSMPTPSSAAATSDASFPPVPVKESKNSLISCANAVPSAKRMNLIMWSNDFAACDSFHSQSDSAHSCPCNDFFNRYILFQRHVFGRDDKRVCRVIFTATEEAVKEISIKIVAVGLILKLELTHRDGRNCAIEVEPRFTDQLCFSCPSSISIDLTQFTRTHKFVKASERHFMIFLEDVKEH</sequence>